<evidence type="ECO:0000259" key="10">
    <source>
        <dbReference type="Pfam" id="PF00724"/>
    </source>
</evidence>
<evidence type="ECO:0000256" key="2">
    <source>
        <dbReference type="ARBA" id="ARBA00001966"/>
    </source>
</evidence>
<evidence type="ECO:0000256" key="6">
    <source>
        <dbReference type="ARBA" id="ARBA00022723"/>
    </source>
</evidence>
<keyword evidence="5" id="KW-0288">FMN</keyword>
<dbReference type="Gene3D" id="3.40.50.720">
    <property type="entry name" value="NAD(P)-binding Rossmann-like Domain"/>
    <property type="match status" value="1"/>
</dbReference>
<dbReference type="InterPro" id="IPR036188">
    <property type="entry name" value="FAD/NAD-bd_sf"/>
</dbReference>
<sequence length="670" mass="73080">MSEIHRILFEPTTIGSIHVKNRYAMGPMGPLGMSTAEGGWNQRGIDYYVRRAAGGIGLIITGVCQVTNPIEHLPSGTLPNPTLSPASFLRTSREMTERVHAHDSRIVLQVGAGFGSVIMPVVLRQGERPAAPSEIPYKWNPHITCREITTDEIHQIVAQFRIAAKVAYEAGFDGIQVHACHEGYLLDQFATEKFNHRTDEYGGSLENRLRFPREIVEAIHETVGDDFPVQIRFSPKSMMKDWNVGALPDEDFEEVGRDMPEGIEAARLLHSYGYEALDIDVGCYDAWFWNHPPMYQAKGLYLPYASELKEALPDIPLIVAGRMDDPDLAANAVSDGIVDMVSLARPTLADPDIVVKLQTDHAERVRPCISCQEGCLGRIGTYTVLNCSVNPEAGREADTHLHPVLPHHAKRVLVIGAELAGMEAARVLSERGHEVVIVEASNHIGGVVLAGGQPSFKEDDLALLEWYRTTLEELGVEIRLNTPATADLIASFGADHIILATGSTPRRLNLGDDTKVIDATDALLNRNALGSKIVIIGGGLTGCELALAMREVDAEVTIIEAEANILTHNAPLCVANEDMLRRLVPFRGITVMADAKALHTTPKGLMTEVNGHEQEIPADTVVTAIGYLPEQDLRGAVEATGLPFNVIGDARKPANIMYAIWDAYEVAAVI</sequence>
<dbReference type="RefSeq" id="WP_002516954.1">
    <property type="nucleotide sequence ID" value="NZ_AP022844.1"/>
</dbReference>
<dbReference type="InterPro" id="IPR013785">
    <property type="entry name" value="Aldolase_TIM"/>
</dbReference>
<evidence type="ECO:0000259" key="11">
    <source>
        <dbReference type="Pfam" id="PF07992"/>
    </source>
</evidence>
<evidence type="ECO:0000256" key="7">
    <source>
        <dbReference type="ARBA" id="ARBA00023002"/>
    </source>
</evidence>
<protein>
    <submittedName>
        <fullName evidence="12">2-enoate reductase</fullName>
    </submittedName>
</protein>
<dbReference type="GeneID" id="92857524"/>
<dbReference type="AlphaFoldDB" id="A0AA44QGW3"/>
<comment type="caution">
    <text evidence="12">The sequence shown here is derived from an EMBL/GenBank/DDBJ whole genome shotgun (WGS) entry which is preliminary data.</text>
</comment>
<dbReference type="EMBL" id="MVCE01000004">
    <property type="protein sequence ID" value="PGF33179.1"/>
    <property type="molecule type" value="Genomic_DNA"/>
</dbReference>
<keyword evidence="7" id="KW-0560">Oxidoreductase</keyword>
<dbReference type="SUPFAM" id="SSF51905">
    <property type="entry name" value="FAD/NAD(P)-binding domain"/>
    <property type="match status" value="1"/>
</dbReference>
<dbReference type="PANTHER" id="PTHR42917:SF2">
    <property type="entry name" value="2,4-DIENOYL-COA REDUCTASE [(2E)-ENOYL-COA-PRODUCING]"/>
    <property type="match status" value="1"/>
</dbReference>
<evidence type="ECO:0000256" key="3">
    <source>
        <dbReference type="ARBA" id="ARBA00011048"/>
    </source>
</evidence>
<keyword evidence="6" id="KW-0479">Metal-binding</keyword>
<keyword evidence="4" id="KW-0285">Flavoprotein</keyword>
<feature type="domain" description="NADH:flavin oxidoreductase/NADH oxidase N-terminal" evidence="10">
    <location>
        <begin position="8"/>
        <end position="360"/>
    </location>
</feature>
<evidence type="ECO:0000313" key="13">
    <source>
        <dbReference type="Proteomes" id="UP000226191"/>
    </source>
</evidence>
<proteinExistence type="inferred from homology"/>
<dbReference type="Gene3D" id="3.20.20.70">
    <property type="entry name" value="Aldolase class I"/>
    <property type="match status" value="1"/>
</dbReference>
<comment type="cofactor">
    <cofactor evidence="1">
        <name>FMN</name>
        <dbReference type="ChEBI" id="CHEBI:58210"/>
    </cofactor>
</comment>
<dbReference type="Pfam" id="PF07992">
    <property type="entry name" value="Pyr_redox_2"/>
    <property type="match status" value="1"/>
</dbReference>
<keyword evidence="8" id="KW-0408">Iron</keyword>
<dbReference type="GO" id="GO:0010181">
    <property type="term" value="F:FMN binding"/>
    <property type="evidence" value="ECO:0007669"/>
    <property type="project" value="InterPro"/>
</dbReference>
<dbReference type="InterPro" id="IPR001155">
    <property type="entry name" value="OxRdtase_FMN_N"/>
</dbReference>
<evidence type="ECO:0000256" key="4">
    <source>
        <dbReference type="ARBA" id="ARBA00022630"/>
    </source>
</evidence>
<name>A0AA44QGW3_CUTAC</name>
<dbReference type="PANTHER" id="PTHR42917">
    <property type="entry name" value="2,4-DIENOYL-COA REDUCTASE"/>
    <property type="match status" value="1"/>
</dbReference>
<gene>
    <name evidence="12" type="ORF">B1B09_09660</name>
</gene>
<dbReference type="InterPro" id="IPR023753">
    <property type="entry name" value="FAD/NAD-binding_dom"/>
</dbReference>
<dbReference type="Proteomes" id="UP000226191">
    <property type="component" value="Unassembled WGS sequence"/>
</dbReference>
<evidence type="ECO:0000256" key="1">
    <source>
        <dbReference type="ARBA" id="ARBA00001917"/>
    </source>
</evidence>
<evidence type="ECO:0000256" key="8">
    <source>
        <dbReference type="ARBA" id="ARBA00023004"/>
    </source>
</evidence>
<dbReference type="Gene3D" id="3.50.50.60">
    <property type="entry name" value="FAD/NAD(P)-binding domain"/>
    <property type="match status" value="1"/>
</dbReference>
<accession>A0AA44QGW3</accession>
<evidence type="ECO:0000256" key="9">
    <source>
        <dbReference type="ARBA" id="ARBA00023014"/>
    </source>
</evidence>
<comment type="cofactor">
    <cofactor evidence="2">
        <name>[4Fe-4S] cluster</name>
        <dbReference type="ChEBI" id="CHEBI:49883"/>
    </cofactor>
</comment>
<evidence type="ECO:0000313" key="12">
    <source>
        <dbReference type="EMBL" id="PGF33179.1"/>
    </source>
</evidence>
<keyword evidence="9" id="KW-0411">Iron-sulfur</keyword>
<dbReference type="GO" id="GO:0051536">
    <property type="term" value="F:iron-sulfur cluster binding"/>
    <property type="evidence" value="ECO:0007669"/>
    <property type="project" value="UniProtKB-KW"/>
</dbReference>
<dbReference type="Pfam" id="PF00724">
    <property type="entry name" value="Oxidored_FMN"/>
    <property type="match status" value="1"/>
</dbReference>
<dbReference type="SUPFAM" id="SSF51395">
    <property type="entry name" value="FMN-linked oxidoreductases"/>
    <property type="match status" value="1"/>
</dbReference>
<dbReference type="GO" id="GO:0046872">
    <property type="term" value="F:metal ion binding"/>
    <property type="evidence" value="ECO:0007669"/>
    <property type="project" value="UniProtKB-KW"/>
</dbReference>
<evidence type="ECO:0000256" key="5">
    <source>
        <dbReference type="ARBA" id="ARBA00022643"/>
    </source>
</evidence>
<organism evidence="12 13">
    <name type="scientific">Cutibacterium acnes</name>
    <name type="common">Propionibacterium acnes</name>
    <dbReference type="NCBI Taxonomy" id="1747"/>
    <lineage>
        <taxon>Bacteria</taxon>
        <taxon>Bacillati</taxon>
        <taxon>Actinomycetota</taxon>
        <taxon>Actinomycetes</taxon>
        <taxon>Propionibacteriales</taxon>
        <taxon>Propionibacteriaceae</taxon>
        <taxon>Cutibacterium</taxon>
    </lineage>
</organism>
<comment type="similarity">
    <text evidence="3">In the N-terminal section; belongs to the NADH:flavin oxidoreductase/NADH oxidase family.</text>
</comment>
<reference evidence="12 13" key="1">
    <citation type="submission" date="2017-02" db="EMBL/GenBank/DDBJ databases">
        <title>Prevalence of linear plasmids in Cutibacterium acnes isolates obtained from cancerous prostatic tissue.</title>
        <authorList>
            <person name="Davidsson S."/>
            <person name="Bruggemann H."/>
        </authorList>
    </citation>
    <scope>NUCLEOTIDE SEQUENCE [LARGE SCALE GENOMIC DNA]</scope>
    <source>
        <strain evidence="12 13">11-78</strain>
    </source>
</reference>
<feature type="domain" description="FAD/NAD(P)-binding" evidence="11">
    <location>
        <begin position="411"/>
        <end position="644"/>
    </location>
</feature>
<dbReference type="GO" id="GO:0016491">
    <property type="term" value="F:oxidoreductase activity"/>
    <property type="evidence" value="ECO:0007669"/>
    <property type="project" value="UniProtKB-KW"/>
</dbReference>
<dbReference type="PRINTS" id="PR00368">
    <property type="entry name" value="FADPNR"/>
</dbReference>
<dbReference type="InterPro" id="IPR051793">
    <property type="entry name" value="NADH:flavin_oxidoreductase"/>
</dbReference>